<dbReference type="InterPro" id="IPR011250">
    <property type="entry name" value="OMP/PagP_B-barrel"/>
</dbReference>
<keyword evidence="4" id="KW-1185">Reference proteome</keyword>
<comment type="subcellular location">
    <subcellularLocation>
        <location evidence="1">Cell outer membrane</location>
    </subcellularLocation>
</comment>
<keyword evidence="2" id="KW-0732">Signal</keyword>
<dbReference type="Proteomes" id="UP000293912">
    <property type="component" value="Chromosome"/>
</dbReference>
<evidence type="ECO:0008006" key="5">
    <source>
        <dbReference type="Google" id="ProtNLM"/>
    </source>
</evidence>
<feature type="chain" id="PRO_5020576326" description="Outer membrane protein beta-barrel domain-containing protein" evidence="2">
    <location>
        <begin position="23"/>
        <end position="210"/>
    </location>
</feature>
<evidence type="ECO:0000313" key="3">
    <source>
        <dbReference type="EMBL" id="QBM29804.1"/>
    </source>
</evidence>
<proteinExistence type="predicted"/>
<dbReference type="RefSeq" id="WP_157576137.1">
    <property type="nucleotide sequence ID" value="NZ_CP037867.1"/>
</dbReference>
<reference evidence="3 4" key="1">
    <citation type="submission" date="2019-03" db="EMBL/GenBank/DDBJ databases">
        <authorList>
            <person name="Sebastian G."/>
            <person name="Baumann P."/>
            <person name="Ruckert C."/>
            <person name="Kalinowski J."/>
            <person name="Nebel B."/>
            <person name="Takors R."/>
            <person name="Blombach B."/>
        </authorList>
    </citation>
    <scope>NUCLEOTIDE SEQUENCE [LARGE SCALE GENOMIC DNA]</scope>
    <source>
        <strain evidence="3 4">DSM 1084</strain>
    </source>
</reference>
<sequence length="210" mass="21430" precursor="true">MQTMKKLIALGAMAVMTCAASAQTVQKKASAGAAKGEAYVEKSLASQGLDGQVYGELGLSFLHYKIARAGISAKPIMLRAVAGYDYHPNLAAEAMLGLGLRGADAVGPWGTAYSVSAGTLLGAYAKPRLRIGGETEFFARLGIANAGTSVGGYTGTDGGAGLSYGLGFKTVTPWKSFGNRPVSVAADYMSYYSGSGVKLTGFTLGAGVAF</sequence>
<gene>
    <name evidence="3" type="ORF">HPF_19075</name>
</gene>
<accession>A0A4P6X7Y0</accession>
<dbReference type="GO" id="GO:0009279">
    <property type="term" value="C:cell outer membrane"/>
    <property type="evidence" value="ECO:0007669"/>
    <property type="project" value="UniProtKB-SubCell"/>
</dbReference>
<evidence type="ECO:0000313" key="4">
    <source>
        <dbReference type="Proteomes" id="UP000293912"/>
    </source>
</evidence>
<evidence type="ECO:0000256" key="2">
    <source>
        <dbReference type="SAM" id="SignalP"/>
    </source>
</evidence>
<feature type="signal peptide" evidence="2">
    <location>
        <begin position="1"/>
        <end position="22"/>
    </location>
</feature>
<dbReference type="SUPFAM" id="SSF56925">
    <property type="entry name" value="OMPA-like"/>
    <property type="match status" value="1"/>
</dbReference>
<evidence type="ECO:0000256" key="1">
    <source>
        <dbReference type="ARBA" id="ARBA00004442"/>
    </source>
</evidence>
<dbReference type="AlphaFoldDB" id="A0A4P6X7Y0"/>
<dbReference type="KEGG" id="hpse:HPF_19075"/>
<dbReference type="EMBL" id="CP037867">
    <property type="protein sequence ID" value="QBM29804.1"/>
    <property type="molecule type" value="Genomic_DNA"/>
</dbReference>
<organism evidence="3 4">
    <name type="scientific">Hydrogenophaga pseudoflava</name>
    <name type="common">Pseudomonas carboxydoflava</name>
    <dbReference type="NCBI Taxonomy" id="47421"/>
    <lineage>
        <taxon>Bacteria</taxon>
        <taxon>Pseudomonadati</taxon>
        <taxon>Pseudomonadota</taxon>
        <taxon>Betaproteobacteria</taxon>
        <taxon>Burkholderiales</taxon>
        <taxon>Comamonadaceae</taxon>
        <taxon>Hydrogenophaga</taxon>
    </lineage>
</organism>
<name>A0A4P6X7Y0_HYDPS</name>
<protein>
    <recommendedName>
        <fullName evidence="5">Outer membrane protein beta-barrel domain-containing protein</fullName>
    </recommendedName>
</protein>